<dbReference type="InterPro" id="IPR038592">
    <property type="entry name" value="CheD-like_sf"/>
</dbReference>
<accession>A0A085VNJ2</accession>
<dbReference type="GO" id="GO:0050568">
    <property type="term" value="F:protein-glutamine glutaminase activity"/>
    <property type="evidence" value="ECO:0007669"/>
    <property type="project" value="UniProtKB-UniRule"/>
</dbReference>
<keyword evidence="1 3" id="KW-0145">Chemotaxis</keyword>
<organism evidence="4 5">
    <name type="scientific">Pseudomonas syringae</name>
    <dbReference type="NCBI Taxonomy" id="317"/>
    <lineage>
        <taxon>Bacteria</taxon>
        <taxon>Pseudomonadati</taxon>
        <taxon>Pseudomonadota</taxon>
        <taxon>Gammaproteobacteria</taxon>
        <taxon>Pseudomonadales</taxon>
        <taxon>Pseudomonadaceae</taxon>
        <taxon>Pseudomonas</taxon>
    </lineage>
</organism>
<protein>
    <recommendedName>
        <fullName evidence="3">Probable chemoreceptor glutamine deamidase CheD</fullName>
        <ecNumber evidence="3">3.5.1.44</ecNumber>
    </recommendedName>
</protein>
<keyword evidence="2 3" id="KW-0378">Hydrolase</keyword>
<reference evidence="4 5" key="1">
    <citation type="submission" date="2014-07" db="EMBL/GenBank/DDBJ databases">
        <title>Draft Genome Sequences of Environmental Pseudomonas syringae strains.</title>
        <authorList>
            <person name="Baltrus D.A."/>
            <person name="Berge O."/>
            <person name="Morris C."/>
        </authorList>
    </citation>
    <scope>NUCLEOTIDE SEQUENCE [LARGE SCALE GENOMIC DNA]</scope>
    <source>
        <strain evidence="4 5">GAW0119</strain>
    </source>
</reference>
<name>A0A085VNJ2_PSESX</name>
<dbReference type="PANTHER" id="PTHR35147:SF3">
    <property type="entry name" value="CHEMORECEPTOR GLUTAMINE DEAMIDASE CHED 1-RELATED"/>
    <property type="match status" value="1"/>
</dbReference>
<evidence type="ECO:0000256" key="1">
    <source>
        <dbReference type="ARBA" id="ARBA00022500"/>
    </source>
</evidence>
<dbReference type="PATRIC" id="fig|317.175.peg.1547"/>
<comment type="catalytic activity">
    <reaction evidence="3">
        <text>L-glutaminyl-[protein] + H2O = L-glutamyl-[protein] + NH4(+)</text>
        <dbReference type="Rhea" id="RHEA:16441"/>
        <dbReference type="Rhea" id="RHEA-COMP:10207"/>
        <dbReference type="Rhea" id="RHEA-COMP:10208"/>
        <dbReference type="ChEBI" id="CHEBI:15377"/>
        <dbReference type="ChEBI" id="CHEBI:28938"/>
        <dbReference type="ChEBI" id="CHEBI:29973"/>
        <dbReference type="ChEBI" id="CHEBI:30011"/>
        <dbReference type="EC" id="3.5.1.44"/>
    </reaction>
</comment>
<dbReference type="GO" id="GO:0006935">
    <property type="term" value="P:chemotaxis"/>
    <property type="evidence" value="ECO:0007669"/>
    <property type="project" value="UniProtKB-UniRule"/>
</dbReference>
<comment type="caution">
    <text evidence="4">The sequence shown here is derived from an EMBL/GenBank/DDBJ whole genome shotgun (WGS) entry which is preliminary data.</text>
</comment>
<evidence type="ECO:0000313" key="4">
    <source>
        <dbReference type="EMBL" id="KFE57005.1"/>
    </source>
</evidence>
<dbReference type="Proteomes" id="UP000028631">
    <property type="component" value="Unassembled WGS sequence"/>
</dbReference>
<keyword evidence="5" id="KW-1185">Reference proteome</keyword>
<evidence type="ECO:0000256" key="2">
    <source>
        <dbReference type="ARBA" id="ARBA00022801"/>
    </source>
</evidence>
<dbReference type="RefSeq" id="WP_032627296.1">
    <property type="nucleotide sequence ID" value="NZ_JPQU01000023.1"/>
</dbReference>
<dbReference type="SUPFAM" id="SSF64438">
    <property type="entry name" value="CNF1/YfiH-like putative cysteine hydrolases"/>
    <property type="match status" value="1"/>
</dbReference>
<dbReference type="InterPro" id="IPR005659">
    <property type="entry name" value="Chemorcpt_Glu_NH3ase_CheD"/>
</dbReference>
<comment type="similarity">
    <text evidence="3">Belongs to the CheD family.</text>
</comment>
<dbReference type="NCBIfam" id="NF010020">
    <property type="entry name" value="PRK13498.1"/>
    <property type="match status" value="1"/>
</dbReference>
<evidence type="ECO:0000256" key="3">
    <source>
        <dbReference type="HAMAP-Rule" id="MF_01440"/>
    </source>
</evidence>
<comment type="function">
    <text evidence="3">Probably deamidates glutamine residues to glutamate on methyl-accepting chemotaxis receptors (MCPs), playing an important role in chemotaxis.</text>
</comment>
<dbReference type="Pfam" id="PF03975">
    <property type="entry name" value="CheD"/>
    <property type="match status" value="1"/>
</dbReference>
<dbReference type="HAMAP" id="MF_01440">
    <property type="entry name" value="CheD"/>
    <property type="match status" value="1"/>
</dbReference>
<dbReference type="Gene3D" id="3.30.1330.200">
    <property type="match status" value="1"/>
</dbReference>
<sequence length="175" mass="19827">MNTHIDEVFLAPGDFCFATSPTRIRTILGSCVGITFWHPSRKIGAMCHFMLPSRTHRCGALNGKYGDEAIEMFIEQARAHRTAPEDYEIKLFGGGEMFPNHRRNVHFSDVARMNIRAALELADSHDLDLIAQDMGSTGYRNVIFDLCNGHVWVRHQPIRTSSEHGDEKNKRTASR</sequence>
<evidence type="ECO:0000313" key="5">
    <source>
        <dbReference type="Proteomes" id="UP000028631"/>
    </source>
</evidence>
<dbReference type="EC" id="3.5.1.44" evidence="3"/>
<dbReference type="OrthoDB" id="9807202at2"/>
<dbReference type="PANTHER" id="PTHR35147">
    <property type="entry name" value="CHEMORECEPTOR GLUTAMINE DEAMIDASE CHED-RELATED"/>
    <property type="match status" value="1"/>
</dbReference>
<dbReference type="EMBL" id="JPQU01000023">
    <property type="protein sequence ID" value="KFE57005.1"/>
    <property type="molecule type" value="Genomic_DNA"/>
</dbReference>
<dbReference type="AlphaFoldDB" id="A0A085VNJ2"/>
<proteinExistence type="inferred from homology"/>
<gene>
    <name evidence="3" type="primary">cheD</name>
    <name evidence="4" type="ORF">IV01_07465</name>
</gene>
<dbReference type="CDD" id="cd16352">
    <property type="entry name" value="CheD"/>
    <property type="match status" value="1"/>
</dbReference>
<dbReference type="InterPro" id="IPR011324">
    <property type="entry name" value="Cytotoxic_necrot_fac-like_cat"/>
</dbReference>